<dbReference type="EMBL" id="JAAZIL010000014">
    <property type="protein sequence ID" value="NLZ24245.1"/>
    <property type="molecule type" value="Genomic_DNA"/>
</dbReference>
<dbReference type="InterPro" id="IPR003961">
    <property type="entry name" value="FN3_dom"/>
</dbReference>
<organism evidence="1 2">
    <name type="scientific">Candidatus Dojkabacteria bacterium</name>
    <dbReference type="NCBI Taxonomy" id="2099670"/>
    <lineage>
        <taxon>Bacteria</taxon>
        <taxon>Candidatus Dojkabacteria</taxon>
    </lineage>
</organism>
<dbReference type="AlphaFoldDB" id="A0A847VCV6"/>
<name>A0A847VCV6_9BACT</name>
<dbReference type="GO" id="GO:0003993">
    <property type="term" value="F:acid phosphatase activity"/>
    <property type="evidence" value="ECO:0007669"/>
    <property type="project" value="InterPro"/>
</dbReference>
<reference evidence="1 2" key="1">
    <citation type="journal article" date="2020" name="Biotechnol. Biofuels">
        <title>New insights from the biogas microbiome by comprehensive genome-resolved metagenomics of nearly 1600 species originating from multiple anaerobic digesters.</title>
        <authorList>
            <person name="Campanaro S."/>
            <person name="Treu L."/>
            <person name="Rodriguez-R L.M."/>
            <person name="Kovalovszki A."/>
            <person name="Ziels R.M."/>
            <person name="Maus I."/>
            <person name="Zhu X."/>
            <person name="Kougias P.G."/>
            <person name="Basile A."/>
            <person name="Luo G."/>
            <person name="Schluter A."/>
            <person name="Konstantinidis K.T."/>
            <person name="Angelidaki I."/>
        </authorList>
    </citation>
    <scope>NUCLEOTIDE SEQUENCE [LARGE SCALE GENOMIC DNA]</scope>
    <source>
        <strain evidence="1">AS19jrsBPTG_9</strain>
    </source>
</reference>
<dbReference type="CDD" id="cd00063">
    <property type="entry name" value="FN3"/>
    <property type="match status" value="1"/>
</dbReference>
<evidence type="ECO:0008006" key="3">
    <source>
        <dbReference type="Google" id="ProtNLM"/>
    </source>
</evidence>
<dbReference type="Proteomes" id="UP000564033">
    <property type="component" value="Unassembled WGS sequence"/>
</dbReference>
<sequence>MKIDKKKYLKFGLFLCFFLLLPFGFVYLKTRYDFYAYSPYDVIISDITPNSAIISWKTDHSVPSYVLLNEKLIGSGEYEEFHRIKIENLEPDSFYSFNISNGKRLWSHPVKKGKQSLSAFALDEFFFITKDEIHHIYLPDEEYLEVNPGELIYVALYDQESGKYSDVKSQYANRYGGVVFDKASFQGVNPLTSVLHNVMYLDNYPIQSKMPTFTSSAYASSGVNCNQKIPNQKSNAVSKEAFVEIANNWSGNRGKNYAQECYNDVVYRAKRAGIDPAFALTIWLKESGASNYTIKPKYADTVEDFGIHGKKNVPPRDFDTQINYFLSLKHKAQCPGLTPWESWANVYRTGSCNTNNPNGRQIGLSYLNDVQRLYRWLTNGKNLPGSVSGFKTIDPIYEELEPKCCAVKLIGKEKFIGVFNEHTNGKSCEELWIPSTKGLNGIVQYPVRLESKESKVSCEHEYKGVCCNLRNRIMWYPQEICELPITQIQSEKSCNNYEGPKACYLRDGKFVWLPILIGDDYELGISNETSCNERNMIKDYTIKLYRGINFIGFDFSPLYHNREILSSELLEIYPQILLIANFKEYEWQDIVIKTSTIPYAGNDFTFEQNRGYLFTVSEDITITLDGWKNSVVYYDDFDKGWQLVGGTLYTQSGWASKLISDLKLNNIDIETVAIWSNEVGFFNYRREEGEEIYGEDVPLEDTKGVFIRAY</sequence>
<comment type="caution">
    <text evidence="1">The sequence shown here is derived from an EMBL/GenBank/DDBJ whole genome shotgun (WGS) entry which is preliminary data.</text>
</comment>
<protein>
    <recommendedName>
        <fullName evidence="3">Fibronectin type-III domain-containing protein</fullName>
    </recommendedName>
</protein>
<dbReference type="GO" id="GO:0046872">
    <property type="term" value="F:metal ion binding"/>
    <property type="evidence" value="ECO:0007669"/>
    <property type="project" value="InterPro"/>
</dbReference>
<dbReference type="InterPro" id="IPR008963">
    <property type="entry name" value="Purple_acid_Pase-like_N"/>
</dbReference>
<proteinExistence type="predicted"/>
<gene>
    <name evidence="1" type="ORF">GX888_00640</name>
</gene>
<accession>A0A847VCV6</accession>
<dbReference type="SUPFAM" id="SSF49363">
    <property type="entry name" value="Purple acid phosphatase, N-terminal domain"/>
    <property type="match status" value="1"/>
</dbReference>
<evidence type="ECO:0000313" key="1">
    <source>
        <dbReference type="EMBL" id="NLZ24245.1"/>
    </source>
</evidence>
<evidence type="ECO:0000313" key="2">
    <source>
        <dbReference type="Proteomes" id="UP000564033"/>
    </source>
</evidence>